<dbReference type="InterPro" id="IPR019734">
    <property type="entry name" value="TPR_rpt"/>
</dbReference>
<dbReference type="EMBL" id="OV725081">
    <property type="protein sequence ID" value="CAH1401535.1"/>
    <property type="molecule type" value="Genomic_DNA"/>
</dbReference>
<dbReference type="Pfam" id="PF13414">
    <property type="entry name" value="TPR_11"/>
    <property type="match status" value="1"/>
</dbReference>
<dbReference type="Gene3D" id="1.25.40.10">
    <property type="entry name" value="Tetratricopeptide repeat domain"/>
    <property type="match status" value="2"/>
</dbReference>
<dbReference type="PANTHER" id="PTHR46423:SF1">
    <property type="entry name" value="RNA POLYMERASE II-ASSOCIATED PROTEIN 3"/>
    <property type="match status" value="1"/>
</dbReference>
<dbReference type="Pfam" id="PF00515">
    <property type="entry name" value="TPR_1"/>
    <property type="match status" value="1"/>
</dbReference>
<feature type="repeat" description="TPR" evidence="2">
    <location>
        <begin position="227"/>
        <end position="260"/>
    </location>
</feature>
<name>A0A9P0HFP3_NEZVI</name>
<evidence type="ECO:0000313" key="5">
    <source>
        <dbReference type="Proteomes" id="UP001152798"/>
    </source>
</evidence>
<evidence type="ECO:0000256" key="2">
    <source>
        <dbReference type="PROSITE-ProRule" id="PRU00339"/>
    </source>
</evidence>
<sequence length="527" mass="61000">MDPCLLQKTVRDNSTELQNFMLDLKNWEDGAKKKEHNIIYGVDKNEKDKEKESVTRDDVTYVKTTFEDGCRQMKNKKWDLAEKSFSNAIRKYSKNPSFFIKRAKCYIKLKKPDQAEEDCTKALSIDPKIFKAKLQRSQAREMKGHLRGACLDLQDILILDPSNQVAKNALNRLRPLFEESLQEGDYHPFEEEEVSNKTGIGDSIIESLAGTEDYADDSSNEEMIQLANSEKERGNHFVKLEKWKDALESYSKAIEYNPNDPIFYANRALCYLKTKEEHRAILDCCMALNKNPRYVKVYMRRAAAKKAVGDLWGARYDVKQVLILEPNNSQAKSDLEELNVLIEKNIPQKRKVPFSPDIKYCPKKGKSENISIKEKKEFNYVLAVKKPPHLRSKKPLQRIPIKFIDDDPTEGLKEPVLNSRLSNSEFLEPSKNIINKNHDIIEESPKMLPQLDKILKMEKKKIIEIKDDEKPSRTNQNQLTKEDLTSNGITKSNCPPKDFQYILPIIKKPHLRSKKPLQRIPIKFIIG</sequence>
<dbReference type="InterPro" id="IPR011990">
    <property type="entry name" value="TPR-like_helical_dom_sf"/>
</dbReference>
<dbReference type="InterPro" id="IPR051966">
    <property type="entry name" value="RPAP3"/>
</dbReference>
<accession>A0A9P0HFP3</accession>
<evidence type="ECO:0000256" key="1">
    <source>
        <dbReference type="ARBA" id="ARBA00022803"/>
    </source>
</evidence>
<dbReference type="GO" id="GO:0101031">
    <property type="term" value="C:protein folding chaperone complex"/>
    <property type="evidence" value="ECO:0007669"/>
    <property type="project" value="TreeGrafter"/>
</dbReference>
<dbReference type="PANTHER" id="PTHR46423">
    <property type="entry name" value="RNA POLYMERASE II-ASSOCIATED PROTEIN 3"/>
    <property type="match status" value="1"/>
</dbReference>
<dbReference type="Proteomes" id="UP001152798">
    <property type="component" value="Chromosome 5"/>
</dbReference>
<feature type="region of interest" description="Disordered" evidence="3">
    <location>
        <begin position="466"/>
        <end position="492"/>
    </location>
</feature>
<feature type="compositionally biased region" description="Polar residues" evidence="3">
    <location>
        <begin position="473"/>
        <end position="492"/>
    </location>
</feature>
<keyword evidence="5" id="KW-1185">Reference proteome</keyword>
<evidence type="ECO:0000313" key="4">
    <source>
        <dbReference type="EMBL" id="CAH1401535.1"/>
    </source>
</evidence>
<proteinExistence type="predicted"/>
<dbReference type="SMART" id="SM00028">
    <property type="entry name" value="TPR"/>
    <property type="match status" value="6"/>
</dbReference>
<dbReference type="PROSITE" id="PS50005">
    <property type="entry name" value="TPR"/>
    <property type="match status" value="1"/>
</dbReference>
<dbReference type="OrthoDB" id="2942533at2759"/>
<organism evidence="4 5">
    <name type="scientific">Nezara viridula</name>
    <name type="common">Southern green stink bug</name>
    <name type="synonym">Cimex viridulus</name>
    <dbReference type="NCBI Taxonomy" id="85310"/>
    <lineage>
        <taxon>Eukaryota</taxon>
        <taxon>Metazoa</taxon>
        <taxon>Ecdysozoa</taxon>
        <taxon>Arthropoda</taxon>
        <taxon>Hexapoda</taxon>
        <taxon>Insecta</taxon>
        <taxon>Pterygota</taxon>
        <taxon>Neoptera</taxon>
        <taxon>Paraneoptera</taxon>
        <taxon>Hemiptera</taxon>
        <taxon>Heteroptera</taxon>
        <taxon>Panheteroptera</taxon>
        <taxon>Pentatomomorpha</taxon>
        <taxon>Pentatomoidea</taxon>
        <taxon>Pentatomidae</taxon>
        <taxon>Pentatominae</taxon>
        <taxon>Nezara</taxon>
    </lineage>
</organism>
<dbReference type="SUPFAM" id="SSF48452">
    <property type="entry name" value="TPR-like"/>
    <property type="match status" value="2"/>
</dbReference>
<reference evidence="4" key="1">
    <citation type="submission" date="2022-01" db="EMBL/GenBank/DDBJ databases">
        <authorList>
            <person name="King R."/>
        </authorList>
    </citation>
    <scope>NUCLEOTIDE SEQUENCE</scope>
</reference>
<evidence type="ECO:0000256" key="3">
    <source>
        <dbReference type="SAM" id="MobiDB-lite"/>
    </source>
</evidence>
<dbReference type="AlphaFoldDB" id="A0A9P0HFP3"/>
<protein>
    <submittedName>
        <fullName evidence="4">Uncharacterized protein</fullName>
    </submittedName>
</protein>
<keyword evidence="1 2" id="KW-0802">TPR repeat</keyword>
<gene>
    <name evidence="4" type="ORF">NEZAVI_LOCUS10539</name>
</gene>